<keyword evidence="1" id="KW-0472">Membrane</keyword>
<feature type="transmembrane region" description="Helical" evidence="1">
    <location>
        <begin position="189"/>
        <end position="209"/>
    </location>
</feature>
<accession>A0A175RE89</accession>
<feature type="transmembrane region" description="Helical" evidence="1">
    <location>
        <begin position="221"/>
        <end position="241"/>
    </location>
</feature>
<feature type="domain" description="Acyltransferase 3" evidence="2">
    <location>
        <begin position="24"/>
        <end position="358"/>
    </location>
</feature>
<evidence type="ECO:0000259" key="2">
    <source>
        <dbReference type="Pfam" id="PF01757"/>
    </source>
</evidence>
<dbReference type="Proteomes" id="UP000078272">
    <property type="component" value="Unassembled WGS sequence"/>
</dbReference>
<evidence type="ECO:0000313" key="3">
    <source>
        <dbReference type="EMBL" id="KTQ98575.1"/>
    </source>
</evidence>
<feature type="transmembrane region" description="Helical" evidence="1">
    <location>
        <begin position="302"/>
        <end position="324"/>
    </location>
</feature>
<sequence>MAETSSALPIRPPVLAHPPRRRLEELDGLRGILALFVVVYHLREPLGVISGPLTRALPIVGEGWFAVDVFFVMSGFVMAYVYGSTFARKVTWAEYRAFFVARIARLYPVHLAAMLVLAIVFVPRLYGTPEVMDEAGRFSWQSGLASLLMLHSPWIDHRSWNFPSWSISAEWHAYVLFPFLVGPVLRRKAMWLTILVALCVGGVFALYWADLPPDRYPTNGLVVLARVLPLFLAGMALYPLHQTFGERFAHPALALMLVGLVLALLNVPDLAPVVVFLIPLLTLAVLNAPVLQGPLSSAPARFLGSISYSLYMTHALVMLLGYPLVWYGARLFWSEEAAHASAPFQWGVLAASILTSIVLGTLVWRFIEVPARSRVARLLAPGGPAREARSARA</sequence>
<evidence type="ECO:0000256" key="1">
    <source>
        <dbReference type="SAM" id="Phobius"/>
    </source>
</evidence>
<feature type="transmembrane region" description="Helical" evidence="1">
    <location>
        <begin position="104"/>
        <end position="126"/>
    </location>
</feature>
<dbReference type="AlphaFoldDB" id="A0A175RE89"/>
<comment type="caution">
    <text evidence="3">The sequence shown here is derived from an EMBL/GenBank/DDBJ whole genome shotgun (WGS) entry which is preliminary data.</text>
</comment>
<organism evidence="3 4">
    <name type="scientific">Aureimonas ureilytica</name>
    <dbReference type="NCBI Taxonomy" id="401562"/>
    <lineage>
        <taxon>Bacteria</taxon>
        <taxon>Pseudomonadati</taxon>
        <taxon>Pseudomonadota</taxon>
        <taxon>Alphaproteobacteria</taxon>
        <taxon>Hyphomicrobiales</taxon>
        <taxon>Aurantimonadaceae</taxon>
        <taxon>Aureimonas</taxon>
    </lineage>
</organism>
<feature type="transmembrane region" description="Helical" evidence="1">
    <location>
        <begin position="344"/>
        <end position="367"/>
    </location>
</feature>
<keyword evidence="1" id="KW-0812">Transmembrane</keyword>
<dbReference type="PATRIC" id="fig|401562.3.peg.1386"/>
<feature type="transmembrane region" description="Helical" evidence="1">
    <location>
        <begin position="63"/>
        <end position="83"/>
    </location>
</feature>
<protein>
    <recommendedName>
        <fullName evidence="2">Acyltransferase 3 domain-containing protein</fullName>
    </recommendedName>
</protein>
<dbReference type="Pfam" id="PF01757">
    <property type="entry name" value="Acyl_transf_3"/>
    <property type="match status" value="1"/>
</dbReference>
<dbReference type="InterPro" id="IPR002656">
    <property type="entry name" value="Acyl_transf_3_dom"/>
</dbReference>
<keyword evidence="1" id="KW-1133">Transmembrane helix</keyword>
<dbReference type="RefSeq" id="WP_058633358.1">
    <property type="nucleotide sequence ID" value="NZ_LDPZ01000002.1"/>
</dbReference>
<dbReference type="GO" id="GO:0016747">
    <property type="term" value="F:acyltransferase activity, transferring groups other than amino-acyl groups"/>
    <property type="evidence" value="ECO:0007669"/>
    <property type="project" value="InterPro"/>
</dbReference>
<dbReference type="STRING" id="401562.NS365_09770"/>
<evidence type="ECO:0000313" key="4">
    <source>
        <dbReference type="Proteomes" id="UP000078272"/>
    </source>
</evidence>
<reference evidence="3 4" key="1">
    <citation type="journal article" date="2016" name="Front. Microbiol.">
        <title>Genomic Resource of Rice Seed Associated Bacteria.</title>
        <authorList>
            <person name="Midha S."/>
            <person name="Bansal K."/>
            <person name="Sharma S."/>
            <person name="Kumar N."/>
            <person name="Patil P.P."/>
            <person name="Chaudhry V."/>
            <person name="Patil P.B."/>
        </authorList>
    </citation>
    <scope>NUCLEOTIDE SEQUENCE [LARGE SCALE GENOMIC DNA]</scope>
    <source>
        <strain evidence="3 4">NS226</strain>
    </source>
</reference>
<dbReference type="InterPro" id="IPR050879">
    <property type="entry name" value="Acyltransferase_3"/>
</dbReference>
<proteinExistence type="predicted"/>
<name>A0A175RE89_9HYPH</name>
<gene>
    <name evidence="3" type="ORF">NS226_00755</name>
</gene>
<dbReference type="EMBL" id="LDPZ01000002">
    <property type="protein sequence ID" value="KTQ98575.1"/>
    <property type="molecule type" value="Genomic_DNA"/>
</dbReference>
<feature type="transmembrane region" description="Helical" evidence="1">
    <location>
        <begin position="271"/>
        <end position="290"/>
    </location>
</feature>
<dbReference type="PANTHER" id="PTHR23028">
    <property type="entry name" value="ACETYLTRANSFERASE"/>
    <property type="match status" value="1"/>
</dbReference>
<feature type="transmembrane region" description="Helical" evidence="1">
    <location>
        <begin position="248"/>
        <end position="265"/>
    </location>
</feature>